<keyword evidence="3 10" id="KW-0540">Nuclease</keyword>
<evidence type="ECO:0000259" key="12">
    <source>
        <dbReference type="SMART" id="SM00477"/>
    </source>
</evidence>
<evidence type="ECO:0000256" key="3">
    <source>
        <dbReference type="ARBA" id="ARBA00022722"/>
    </source>
</evidence>
<keyword evidence="7" id="KW-0460">Magnesium</keyword>
<dbReference type="InterPro" id="IPR040255">
    <property type="entry name" value="Non-specific_endonuclease"/>
</dbReference>
<dbReference type="PROSITE" id="PS01070">
    <property type="entry name" value="NUCLEASE_NON_SPEC"/>
    <property type="match status" value="1"/>
</dbReference>
<feature type="binding site" evidence="9">
    <location>
        <position position="172"/>
    </location>
    <ligand>
        <name>Mg(2+)</name>
        <dbReference type="ChEBI" id="CHEBI:18420"/>
        <note>catalytic</note>
    </ligand>
</feature>
<dbReference type="InterPro" id="IPR044925">
    <property type="entry name" value="His-Me_finger_sf"/>
</dbReference>
<feature type="domain" description="ENPP1-3/EXOG-like endonuclease/phosphodiesterase" evidence="12">
    <location>
        <begin position="80"/>
        <end position="272"/>
    </location>
</feature>
<evidence type="ECO:0000256" key="7">
    <source>
        <dbReference type="ARBA" id="ARBA00022842"/>
    </source>
</evidence>
<evidence type="ECO:0000256" key="11">
    <source>
        <dbReference type="SAM" id="MobiDB-lite"/>
    </source>
</evidence>
<evidence type="ECO:0000256" key="6">
    <source>
        <dbReference type="ARBA" id="ARBA00022801"/>
    </source>
</evidence>
<reference evidence="14" key="1">
    <citation type="journal article" date="2014" name="Int. J. Syst. Evol. Microbiol.">
        <title>Complete genome sequence of Corynebacterium casei LMG S-19264T (=DSM 44701T), isolated from a smear-ripened cheese.</title>
        <authorList>
            <consortium name="US DOE Joint Genome Institute (JGI-PGF)"/>
            <person name="Walter F."/>
            <person name="Albersmeier A."/>
            <person name="Kalinowski J."/>
            <person name="Ruckert C."/>
        </authorList>
    </citation>
    <scope>NUCLEOTIDE SEQUENCE</scope>
    <source>
        <strain evidence="14">KCTC 23224</strain>
    </source>
</reference>
<feature type="compositionally biased region" description="Pro residues" evidence="11">
    <location>
        <begin position="31"/>
        <end position="42"/>
    </location>
</feature>
<evidence type="ECO:0000256" key="10">
    <source>
        <dbReference type="RuleBase" id="RU366055"/>
    </source>
</evidence>
<comment type="cofactor">
    <cofactor evidence="1 10">
        <name>Mg(2+)</name>
        <dbReference type="ChEBI" id="CHEBI:18420"/>
    </cofactor>
</comment>
<evidence type="ECO:0000256" key="1">
    <source>
        <dbReference type="ARBA" id="ARBA00001946"/>
    </source>
</evidence>
<dbReference type="GO" id="GO:0046872">
    <property type="term" value="F:metal ion binding"/>
    <property type="evidence" value="ECO:0007669"/>
    <property type="project" value="UniProtKB-KW"/>
</dbReference>
<evidence type="ECO:0000256" key="8">
    <source>
        <dbReference type="PIRSR" id="PIRSR640255-1"/>
    </source>
</evidence>
<evidence type="ECO:0000256" key="4">
    <source>
        <dbReference type="ARBA" id="ARBA00022723"/>
    </source>
</evidence>
<dbReference type="AlphaFoldDB" id="A0A8J3G5D9"/>
<evidence type="ECO:0000256" key="5">
    <source>
        <dbReference type="ARBA" id="ARBA00022759"/>
    </source>
</evidence>
<dbReference type="CDD" id="cd00091">
    <property type="entry name" value="NUC"/>
    <property type="match status" value="1"/>
</dbReference>
<dbReference type="Gene3D" id="3.40.570.10">
    <property type="entry name" value="Extracellular Endonuclease, subunit A"/>
    <property type="match status" value="1"/>
</dbReference>
<evidence type="ECO:0000256" key="2">
    <source>
        <dbReference type="ARBA" id="ARBA00010052"/>
    </source>
</evidence>
<feature type="region of interest" description="Disordered" evidence="11">
    <location>
        <begin position="23"/>
        <end position="48"/>
    </location>
</feature>
<protein>
    <recommendedName>
        <fullName evidence="10">Endonuclease</fullName>
        <ecNumber evidence="10">3.1.30.-</ecNumber>
    </recommendedName>
</protein>
<dbReference type="RefSeq" id="WP_189580679.1">
    <property type="nucleotide sequence ID" value="NZ_BMYF01000008.1"/>
</dbReference>
<dbReference type="InterPro" id="IPR044929">
    <property type="entry name" value="DNA/RNA_non-sp_Endonuclease_sf"/>
</dbReference>
<dbReference type="GO" id="GO:0016787">
    <property type="term" value="F:hydrolase activity"/>
    <property type="evidence" value="ECO:0007669"/>
    <property type="project" value="UniProtKB-KW"/>
</dbReference>
<keyword evidence="4 9" id="KW-0479">Metal-binding</keyword>
<organism evidence="14 15">
    <name type="scientific">Mongoliitalea lutea</name>
    <dbReference type="NCBI Taxonomy" id="849756"/>
    <lineage>
        <taxon>Bacteria</taxon>
        <taxon>Pseudomonadati</taxon>
        <taxon>Bacteroidota</taxon>
        <taxon>Cytophagia</taxon>
        <taxon>Cytophagales</taxon>
        <taxon>Cyclobacteriaceae</taxon>
        <taxon>Mongoliitalea</taxon>
    </lineage>
</organism>
<gene>
    <name evidence="14" type="ORF">GCM10008106_16810</name>
</gene>
<dbReference type="EMBL" id="BMYF01000008">
    <property type="protein sequence ID" value="GHB35950.1"/>
    <property type="molecule type" value="Genomic_DNA"/>
</dbReference>
<name>A0A8J3G5D9_9BACT</name>
<keyword evidence="6 10" id="KW-0378">Hydrolase</keyword>
<dbReference type="SMART" id="SM00477">
    <property type="entry name" value="NUC"/>
    <property type="match status" value="1"/>
</dbReference>
<dbReference type="PANTHER" id="PTHR13966">
    <property type="entry name" value="ENDONUCLEASE RELATED"/>
    <property type="match status" value="1"/>
</dbReference>
<dbReference type="GO" id="GO:0003676">
    <property type="term" value="F:nucleic acid binding"/>
    <property type="evidence" value="ECO:0007669"/>
    <property type="project" value="InterPro"/>
</dbReference>
<comment type="caution">
    <text evidence="14">The sequence shown here is derived from an EMBL/GenBank/DDBJ whole genome shotgun (WGS) entry which is preliminary data.</text>
</comment>
<feature type="domain" description="DNA/RNA non-specific endonuclease/pyrophosphatase/phosphodiesterase" evidence="13">
    <location>
        <begin position="79"/>
        <end position="272"/>
    </location>
</feature>
<evidence type="ECO:0000259" key="13">
    <source>
        <dbReference type="SMART" id="SM00892"/>
    </source>
</evidence>
<keyword evidence="15" id="KW-1185">Reference proteome</keyword>
<proteinExistence type="inferred from homology"/>
<dbReference type="InterPro" id="IPR020821">
    <property type="entry name" value="ENPP1-3/EXOG-like_nuc-like"/>
</dbReference>
<dbReference type="PANTHER" id="PTHR13966:SF5">
    <property type="entry name" value="ENDONUCLEASE G, MITOCHONDRIAL"/>
    <property type="match status" value="1"/>
</dbReference>
<evidence type="ECO:0000256" key="9">
    <source>
        <dbReference type="PIRSR" id="PIRSR640255-2"/>
    </source>
</evidence>
<sequence length="289" mass="32032">MKKISLVACILILTTNCKTLEPISGNASTQTPPPAIPTPPISPSETTETLPVPTVDLSFVAEEFRGFVPEVSSRDFFLDYTGFVLEFDTLTRNAKWVSYLLCRANLGSGEERASNFRMERRLGDYSPRDAAYRNSGFDRGHLAPAADMGYSAESMYDSFFLTNASPQVPGFNRGIWKRLEDQVRKFAADKDSIYVATGPILQANLPAMGDSPIRIPEYFYKVILKKDTENPQGIAFIMKNESASGDLKAFAVSIDSVEVLTGINFFPLLSPLQESKAEGKFDVGFWFDN</sequence>
<reference evidence="14" key="2">
    <citation type="submission" date="2020-09" db="EMBL/GenBank/DDBJ databases">
        <authorList>
            <person name="Sun Q."/>
            <person name="Kim S."/>
        </authorList>
    </citation>
    <scope>NUCLEOTIDE SEQUENCE</scope>
    <source>
        <strain evidence="14">KCTC 23224</strain>
    </source>
</reference>
<keyword evidence="5 10" id="KW-0255">Endonuclease</keyword>
<dbReference type="Pfam" id="PF01223">
    <property type="entry name" value="Endonuclease_NS"/>
    <property type="match status" value="1"/>
</dbReference>
<dbReference type="InterPro" id="IPR001604">
    <property type="entry name" value="Endo_G_ENPP1-like_dom"/>
</dbReference>
<dbReference type="InterPro" id="IPR018524">
    <property type="entry name" value="DNA/RNA_endonuclease_AS"/>
</dbReference>
<evidence type="ECO:0000313" key="15">
    <source>
        <dbReference type="Proteomes" id="UP000642809"/>
    </source>
</evidence>
<dbReference type="EC" id="3.1.30.-" evidence="10"/>
<dbReference type="SUPFAM" id="SSF54060">
    <property type="entry name" value="His-Me finger endonucleases"/>
    <property type="match status" value="1"/>
</dbReference>
<dbReference type="GO" id="GO:0004519">
    <property type="term" value="F:endonuclease activity"/>
    <property type="evidence" value="ECO:0007669"/>
    <property type="project" value="UniProtKB-UniRule"/>
</dbReference>
<accession>A0A8J3G5D9</accession>
<evidence type="ECO:0000313" key="14">
    <source>
        <dbReference type="EMBL" id="GHB35950.1"/>
    </source>
</evidence>
<comment type="similarity">
    <text evidence="2 10">Belongs to the DNA/RNA non-specific endonuclease family.</text>
</comment>
<dbReference type="SMART" id="SM00892">
    <property type="entry name" value="Endonuclease_NS"/>
    <property type="match status" value="1"/>
</dbReference>
<dbReference type="Proteomes" id="UP000642809">
    <property type="component" value="Unassembled WGS sequence"/>
</dbReference>
<feature type="active site" description="Proton acceptor" evidence="8">
    <location>
        <position position="141"/>
    </location>
</feature>